<name>U6RA94_9BACT</name>
<dbReference type="EMBL" id="AQHY01000032">
    <property type="protein sequence ID" value="EOA53549.1"/>
    <property type="molecule type" value="Genomic_DNA"/>
</dbReference>
<dbReference type="STRING" id="1121098.HMPREF1534_02842"/>
<comment type="caution">
    <text evidence="1">The sequence shown here is derived from an EMBL/GenBank/DDBJ whole genome shotgun (WGS) entry which is preliminary data.</text>
</comment>
<dbReference type="AlphaFoldDB" id="U6RA94"/>
<dbReference type="Proteomes" id="UP000017831">
    <property type="component" value="Unassembled WGS sequence"/>
</dbReference>
<dbReference type="RefSeq" id="WP_005942516.1">
    <property type="nucleotide sequence ID" value="NZ_KB890346.1"/>
</dbReference>
<dbReference type="PATRIC" id="fig|1121098.3.peg.2881"/>
<proteinExistence type="predicted"/>
<protein>
    <recommendedName>
        <fullName evidence="3">Cell division protein FtsQ</fullName>
    </recommendedName>
</protein>
<reference evidence="1 2" key="1">
    <citation type="submission" date="2013-04" db="EMBL/GenBank/DDBJ databases">
        <title>The Genome Sequence of Bacteroides massiliensis DSM 17679.</title>
        <authorList>
            <consortium name="The Broad Institute Genomics Platform"/>
            <person name="Earl A."/>
            <person name="Ward D."/>
            <person name="Feldgarden M."/>
            <person name="Gevers D."/>
            <person name="Martens E."/>
            <person name="Fenner L."/>
            <person name="Roux V."/>
            <person name="Mallet M.N."/>
            <person name="Raoult D."/>
            <person name="Walker B."/>
            <person name="Young S."/>
            <person name="Zeng Q."/>
            <person name="Gargeya S."/>
            <person name="Fitzgerald M."/>
            <person name="Haas B."/>
            <person name="Abouelleil A."/>
            <person name="Allen A.W."/>
            <person name="Alvarado L."/>
            <person name="Arachchi H.M."/>
            <person name="Berlin A.M."/>
            <person name="Chapman S.B."/>
            <person name="Gainer-Dewar J."/>
            <person name="Goldberg J."/>
            <person name="Griggs A."/>
            <person name="Gujja S."/>
            <person name="Hansen M."/>
            <person name="Howarth C."/>
            <person name="Imamovic A."/>
            <person name="Ireland A."/>
            <person name="Larimer J."/>
            <person name="McCowan C."/>
            <person name="Murphy C."/>
            <person name="Pearson M."/>
            <person name="Poon T.W."/>
            <person name="Priest M."/>
            <person name="Roberts A."/>
            <person name="Saif S."/>
            <person name="Shea T."/>
            <person name="Sisk P."/>
            <person name="Sykes S."/>
            <person name="Wortman J."/>
            <person name="Nusbaum C."/>
            <person name="Birren B."/>
        </authorList>
    </citation>
    <scope>NUCLEOTIDE SEQUENCE [LARGE SCALE GENOMIC DNA]</scope>
    <source>
        <strain evidence="2">B84634 / Timone 84634 / DSM 17679 / JCM 13223</strain>
    </source>
</reference>
<keyword evidence="2" id="KW-1185">Reference proteome</keyword>
<gene>
    <name evidence="1" type="ORF">HMPREF1534_02842</name>
</gene>
<dbReference type="eggNOG" id="COG1589">
    <property type="taxonomic scope" value="Bacteria"/>
</dbReference>
<dbReference type="HOGENOM" id="CLU_064655_0_0_10"/>
<dbReference type="OrthoDB" id="1466667at2"/>
<sequence>MIKRIFILLFLLLITAYLIVAVTVFNTKPADQTCKGMELIINDSIDHGFITQKEVLRLLNSKKLSPIGKKMGDINTRLLEDELSKHPLIENVECYRTPGRKIGIEVTQRLPLLRVMAANGDNYYIDSKGKVMPIPNSSAHVAVVTGSVDRDFATKELYKLGIFLQNHPLWEAQIEQINVTPAKELELVPRVGEHIIFLGKPGDYEEKFERLKIFYKKGLNQVGWNKYSRISLEFSNQIICTKKEK</sequence>
<evidence type="ECO:0008006" key="3">
    <source>
        <dbReference type="Google" id="ProtNLM"/>
    </source>
</evidence>
<dbReference type="GeneID" id="60061264"/>
<evidence type="ECO:0000313" key="2">
    <source>
        <dbReference type="Proteomes" id="UP000017831"/>
    </source>
</evidence>
<accession>U6RA94</accession>
<evidence type="ECO:0000313" key="1">
    <source>
        <dbReference type="EMBL" id="EOA53549.1"/>
    </source>
</evidence>
<organism evidence="1 2">
    <name type="scientific">Phocaeicola massiliensis B84634 = Timone 84634 = DSM 17679 = JCM 13223</name>
    <dbReference type="NCBI Taxonomy" id="1121098"/>
    <lineage>
        <taxon>Bacteria</taxon>
        <taxon>Pseudomonadati</taxon>
        <taxon>Bacteroidota</taxon>
        <taxon>Bacteroidia</taxon>
        <taxon>Bacteroidales</taxon>
        <taxon>Bacteroidaceae</taxon>
        <taxon>Phocaeicola</taxon>
    </lineage>
</organism>